<dbReference type="Proteomes" id="UP000499080">
    <property type="component" value="Unassembled WGS sequence"/>
</dbReference>
<accession>A0A4Y2JZ03</accession>
<sequence>MNYFPVICPQAGQTTEPQSCAFLHSVDWMRSLLTVGLYRLTLGWSVKSYRTPPLDPFRLVVVFFDDFNLDCRPEYSFKCTIYNPFLDVEYLGAFIKLAEFRQPERGVDLMTTLYFDIWSEYVAHCEQFQ</sequence>
<protein>
    <submittedName>
        <fullName evidence="1">Uncharacterized protein</fullName>
    </submittedName>
</protein>
<comment type="caution">
    <text evidence="1">The sequence shown here is derived from an EMBL/GenBank/DDBJ whole genome shotgun (WGS) entry which is preliminary data.</text>
</comment>
<dbReference type="AlphaFoldDB" id="A0A4Y2JZ03"/>
<evidence type="ECO:0000313" key="1">
    <source>
        <dbReference type="EMBL" id="GBM94738.1"/>
    </source>
</evidence>
<organism evidence="1 2">
    <name type="scientific">Araneus ventricosus</name>
    <name type="common">Orbweaver spider</name>
    <name type="synonym">Epeira ventricosa</name>
    <dbReference type="NCBI Taxonomy" id="182803"/>
    <lineage>
        <taxon>Eukaryota</taxon>
        <taxon>Metazoa</taxon>
        <taxon>Ecdysozoa</taxon>
        <taxon>Arthropoda</taxon>
        <taxon>Chelicerata</taxon>
        <taxon>Arachnida</taxon>
        <taxon>Araneae</taxon>
        <taxon>Araneomorphae</taxon>
        <taxon>Entelegynae</taxon>
        <taxon>Araneoidea</taxon>
        <taxon>Araneidae</taxon>
        <taxon>Araneus</taxon>
    </lineage>
</organism>
<dbReference type="EMBL" id="BGPR01003996">
    <property type="protein sequence ID" value="GBM94738.1"/>
    <property type="molecule type" value="Genomic_DNA"/>
</dbReference>
<keyword evidence="2" id="KW-1185">Reference proteome</keyword>
<name>A0A4Y2JZ03_ARAVE</name>
<evidence type="ECO:0000313" key="2">
    <source>
        <dbReference type="Proteomes" id="UP000499080"/>
    </source>
</evidence>
<gene>
    <name evidence="1" type="ORF">AVEN_45888_1</name>
</gene>
<reference evidence="1 2" key="1">
    <citation type="journal article" date="2019" name="Sci. Rep.">
        <title>Orb-weaving spider Araneus ventricosus genome elucidates the spidroin gene catalogue.</title>
        <authorList>
            <person name="Kono N."/>
            <person name="Nakamura H."/>
            <person name="Ohtoshi R."/>
            <person name="Moran D.A.P."/>
            <person name="Shinohara A."/>
            <person name="Yoshida Y."/>
            <person name="Fujiwara M."/>
            <person name="Mori M."/>
            <person name="Tomita M."/>
            <person name="Arakawa K."/>
        </authorList>
    </citation>
    <scope>NUCLEOTIDE SEQUENCE [LARGE SCALE GENOMIC DNA]</scope>
</reference>
<proteinExistence type="predicted"/>